<dbReference type="InterPro" id="IPR050185">
    <property type="entry name" value="Ub_carboxyl-term_hydrolase"/>
</dbReference>
<protein>
    <submittedName>
        <fullName evidence="1">Ubiquitin carboxyl-terminal hydrolase 10-like</fullName>
    </submittedName>
</protein>
<evidence type="ECO:0000313" key="2">
    <source>
        <dbReference type="Proteomes" id="UP000265520"/>
    </source>
</evidence>
<dbReference type="PANTHER" id="PTHR21646">
    <property type="entry name" value="UBIQUITIN CARBOXYL-TERMINAL HYDROLASE"/>
    <property type="match status" value="1"/>
</dbReference>
<name>A0A392M8S7_9FABA</name>
<gene>
    <name evidence="1" type="ORF">A2U01_0004368</name>
</gene>
<organism evidence="1 2">
    <name type="scientific">Trifolium medium</name>
    <dbReference type="NCBI Taxonomy" id="97028"/>
    <lineage>
        <taxon>Eukaryota</taxon>
        <taxon>Viridiplantae</taxon>
        <taxon>Streptophyta</taxon>
        <taxon>Embryophyta</taxon>
        <taxon>Tracheophyta</taxon>
        <taxon>Spermatophyta</taxon>
        <taxon>Magnoliopsida</taxon>
        <taxon>eudicotyledons</taxon>
        <taxon>Gunneridae</taxon>
        <taxon>Pentapetalae</taxon>
        <taxon>rosids</taxon>
        <taxon>fabids</taxon>
        <taxon>Fabales</taxon>
        <taxon>Fabaceae</taxon>
        <taxon>Papilionoideae</taxon>
        <taxon>50 kb inversion clade</taxon>
        <taxon>NPAAA clade</taxon>
        <taxon>Hologalegina</taxon>
        <taxon>IRL clade</taxon>
        <taxon>Trifolieae</taxon>
        <taxon>Trifolium</taxon>
    </lineage>
</organism>
<sequence>MRLPHLAYHPSPSFYWKAFVSHDSNPHAVHPIKDGQLKSAVVCLTCAKTSITFDPFMYTLPHPSTVTQQEATLFSCLEAFLTVEHLGPENMWNHYGCVASEHYTAYAKLIDDNK</sequence>
<dbReference type="GO" id="GO:0016787">
    <property type="term" value="F:hydrolase activity"/>
    <property type="evidence" value="ECO:0007669"/>
    <property type="project" value="UniProtKB-KW"/>
</dbReference>
<dbReference type="InterPro" id="IPR038765">
    <property type="entry name" value="Papain-like_cys_pep_sf"/>
</dbReference>
<accession>A0A392M8S7</accession>
<feature type="non-terminal residue" evidence="1">
    <location>
        <position position="114"/>
    </location>
</feature>
<comment type="caution">
    <text evidence="1">The sequence shown here is derived from an EMBL/GenBank/DDBJ whole genome shotgun (WGS) entry which is preliminary data.</text>
</comment>
<dbReference type="SUPFAM" id="SSF54001">
    <property type="entry name" value="Cysteine proteinases"/>
    <property type="match status" value="1"/>
</dbReference>
<reference evidence="1 2" key="1">
    <citation type="journal article" date="2018" name="Front. Plant Sci.">
        <title>Red Clover (Trifolium pratense) and Zigzag Clover (T. medium) - A Picture of Genomic Similarities and Differences.</title>
        <authorList>
            <person name="Dluhosova J."/>
            <person name="Istvanek J."/>
            <person name="Nedelnik J."/>
            <person name="Repkova J."/>
        </authorList>
    </citation>
    <scope>NUCLEOTIDE SEQUENCE [LARGE SCALE GENOMIC DNA]</scope>
    <source>
        <strain evidence="2">cv. 10/8</strain>
        <tissue evidence="1">Leaf</tissue>
    </source>
</reference>
<dbReference type="Proteomes" id="UP000265520">
    <property type="component" value="Unassembled WGS sequence"/>
</dbReference>
<dbReference type="Gene3D" id="3.90.70.10">
    <property type="entry name" value="Cysteine proteinases"/>
    <property type="match status" value="1"/>
</dbReference>
<evidence type="ECO:0000313" key="1">
    <source>
        <dbReference type="EMBL" id="MCH83543.1"/>
    </source>
</evidence>
<keyword evidence="2" id="KW-1185">Reference proteome</keyword>
<dbReference type="AlphaFoldDB" id="A0A392M8S7"/>
<dbReference type="PANTHER" id="PTHR21646:SF46">
    <property type="entry name" value="UBIQUITIN CARBOXYL-TERMINAL HYDROLASE"/>
    <property type="match status" value="1"/>
</dbReference>
<proteinExistence type="predicted"/>
<dbReference type="EMBL" id="LXQA010005366">
    <property type="protein sequence ID" value="MCH83543.1"/>
    <property type="molecule type" value="Genomic_DNA"/>
</dbReference>
<keyword evidence="1" id="KW-0378">Hydrolase</keyword>